<dbReference type="EMBL" id="CP051142">
    <property type="protein sequence ID" value="QIX00432.1"/>
    <property type="molecule type" value="Genomic_DNA"/>
</dbReference>
<proteinExistence type="predicted"/>
<feature type="compositionally biased region" description="Polar residues" evidence="1">
    <location>
        <begin position="463"/>
        <end position="479"/>
    </location>
</feature>
<dbReference type="AlphaFoldDB" id="A0A6H0Y074"/>
<feature type="compositionally biased region" description="Low complexity" evidence="1">
    <location>
        <begin position="544"/>
        <end position="560"/>
    </location>
</feature>
<feature type="compositionally biased region" description="Polar residues" evidence="1">
    <location>
        <begin position="225"/>
        <end position="261"/>
    </location>
</feature>
<evidence type="ECO:0000256" key="1">
    <source>
        <dbReference type="SAM" id="MobiDB-lite"/>
    </source>
</evidence>
<feature type="compositionally biased region" description="Polar residues" evidence="1">
    <location>
        <begin position="531"/>
        <end position="543"/>
    </location>
</feature>
<dbReference type="Proteomes" id="UP000503462">
    <property type="component" value="Chromosome 4"/>
</dbReference>
<feature type="region of interest" description="Disordered" evidence="1">
    <location>
        <begin position="462"/>
        <end position="487"/>
    </location>
</feature>
<dbReference type="OrthoDB" id="3944128at2759"/>
<reference evidence="2 3" key="1">
    <citation type="journal article" date="2016" name="Sci. Rep.">
        <title>Peltaster fructicola genome reveals evolution from an invasive phytopathogen to an ectophytic parasite.</title>
        <authorList>
            <person name="Xu C."/>
            <person name="Chen H."/>
            <person name="Gleason M.L."/>
            <person name="Xu J.R."/>
            <person name="Liu H."/>
            <person name="Zhang R."/>
            <person name="Sun G."/>
        </authorList>
    </citation>
    <scope>NUCLEOTIDE SEQUENCE [LARGE SCALE GENOMIC DNA]</scope>
    <source>
        <strain evidence="2 3">LNHT1506</strain>
    </source>
</reference>
<feature type="compositionally biased region" description="Polar residues" evidence="1">
    <location>
        <begin position="422"/>
        <end position="445"/>
    </location>
</feature>
<feature type="compositionally biased region" description="Low complexity" evidence="1">
    <location>
        <begin position="178"/>
        <end position="217"/>
    </location>
</feature>
<name>A0A6H0Y074_9PEZI</name>
<feature type="region of interest" description="Disordered" evidence="1">
    <location>
        <begin position="353"/>
        <end position="377"/>
    </location>
</feature>
<sequence>MYLAFDTLSAWTTKRQGGVCGVPNNAPPGNTAIGGTYYNHVLTLPPSAVSTLESQIPDAAITAMAQANAPDYWEWASYMAGYVNITSSSLNVEDLTHPNPRAYYAKAFPYGSKHPRGCGTAASMYCNTIFEDEYQAQLSVPAELRQLDPAWASCNPVFQGIIDPPIALTAVTSADLPTVPTPTTSSQPTVSPAKPSPTVISPTVSPTSTTIVVLTTSAAPRSSPDWASQPTRQTTASSSDPRTSIVIQDSTSVKPASTIEDTTQSSQLLQPQLQSTEAQRSPAGSSTSTSSKQVPASVNNESDAAKTQPSLRMSATLNEHSSVADHAPQPSPGETTSGGLAIATTITTGHLQQTLASSSPTLHQATGQSSTTTAKDTQQTLRQSFFVASTSSFASSSDSGTRPLSLSDDLEVSQASGLAPTTAKTVPSYSLSNDAPQWTEQQQSGQSILPTVVGIRPTATIPVLSTSPGDPEQPLNSMAASPGTLSSSSLFGDSTTSVVVSSTLMLPPVSQQLDASTTSVIAKPPSTMATESVHSNFTSTQGHTSATTSASVTSSPAPLTGNAYDRGSHKGSMIAGVMLMILLS</sequence>
<evidence type="ECO:0000313" key="3">
    <source>
        <dbReference type="Proteomes" id="UP000503462"/>
    </source>
</evidence>
<feature type="region of interest" description="Disordered" evidence="1">
    <location>
        <begin position="392"/>
        <end position="445"/>
    </location>
</feature>
<feature type="region of interest" description="Disordered" evidence="1">
    <location>
        <begin position="178"/>
        <end position="339"/>
    </location>
</feature>
<feature type="region of interest" description="Disordered" evidence="1">
    <location>
        <begin position="531"/>
        <end position="566"/>
    </location>
</feature>
<keyword evidence="3" id="KW-1185">Reference proteome</keyword>
<accession>A0A6H0Y074</accession>
<organism evidence="2 3">
    <name type="scientific">Peltaster fructicola</name>
    <dbReference type="NCBI Taxonomy" id="286661"/>
    <lineage>
        <taxon>Eukaryota</taxon>
        <taxon>Fungi</taxon>
        <taxon>Dikarya</taxon>
        <taxon>Ascomycota</taxon>
        <taxon>Pezizomycotina</taxon>
        <taxon>Dothideomycetes</taxon>
        <taxon>Dothideomycetes incertae sedis</taxon>
        <taxon>Peltaster</taxon>
    </lineage>
</organism>
<protein>
    <submittedName>
        <fullName evidence="2">Uncharacterized protein</fullName>
    </submittedName>
</protein>
<gene>
    <name evidence="2" type="ORF">AMS68_005949</name>
</gene>
<evidence type="ECO:0000313" key="2">
    <source>
        <dbReference type="EMBL" id="QIX00432.1"/>
    </source>
</evidence>
<feature type="compositionally biased region" description="Polar residues" evidence="1">
    <location>
        <begin position="292"/>
        <end position="321"/>
    </location>
</feature>
<feature type="compositionally biased region" description="Low complexity" evidence="1">
    <location>
        <begin position="262"/>
        <end position="276"/>
    </location>
</feature>